<dbReference type="InterPro" id="IPR023210">
    <property type="entry name" value="NADP_OxRdtase_dom"/>
</dbReference>
<dbReference type="PRINTS" id="PR00069">
    <property type="entry name" value="ALDKETRDTASE"/>
</dbReference>
<dbReference type="PROSITE" id="PS00798">
    <property type="entry name" value="ALDOKETO_REDUCTASE_1"/>
    <property type="match status" value="1"/>
</dbReference>
<dbReference type="Gene3D" id="3.20.20.100">
    <property type="entry name" value="NADP-dependent oxidoreductase domain"/>
    <property type="match status" value="1"/>
</dbReference>
<dbReference type="Pfam" id="PF00248">
    <property type="entry name" value="Aldo_ket_red"/>
    <property type="match status" value="1"/>
</dbReference>
<dbReference type="PROSITE" id="PS00062">
    <property type="entry name" value="ALDOKETO_REDUCTASE_2"/>
    <property type="match status" value="1"/>
</dbReference>
<feature type="site" description="Lowers pKa of active site Tyr" evidence="3">
    <location>
        <position position="66"/>
    </location>
</feature>
<evidence type="ECO:0000256" key="2">
    <source>
        <dbReference type="PIRSR" id="PIRSR000097-2"/>
    </source>
</evidence>
<name>A0A9P1IZ79_9PELO</name>
<dbReference type="EMBL" id="CANHGI010000005">
    <property type="protein sequence ID" value="CAI5452864.1"/>
    <property type="molecule type" value="Genomic_DNA"/>
</dbReference>
<proteinExistence type="predicted"/>
<sequence length="302" mass="34342">MPSIGLGTWQSTSEQVKDAVRTALNCGYRLIDTAKLYENEKDIGEVLQEFFDAGTLKREDVFITTKAFSNEVAPDAIENALKASLKRLQLDYVDLYLAHVPTSTNNDMTFRNDVTVEDIWKGFENVYRLGLTRAIGVSNFNNSQIERIIKIQTIPIHVSQVELHLYFPQKSHRELCKKHNIVITSYASLGSPARQNAGPIFDRNADAKNELDDENVIALALKYKKTPAQIILKSFIEMGIAVIPKSVTKVRILENFQLFDFALSHNELSILQNHNQPEKRLFWFPMLAGHSEFPFTEEGETH</sequence>
<protein>
    <recommendedName>
        <fullName evidence="4">NADP-dependent oxidoreductase domain-containing protein</fullName>
    </recommendedName>
</protein>
<dbReference type="AlphaFoldDB" id="A0A9P1IZ79"/>
<organism evidence="5 6">
    <name type="scientific">Caenorhabditis angaria</name>
    <dbReference type="NCBI Taxonomy" id="860376"/>
    <lineage>
        <taxon>Eukaryota</taxon>
        <taxon>Metazoa</taxon>
        <taxon>Ecdysozoa</taxon>
        <taxon>Nematoda</taxon>
        <taxon>Chromadorea</taxon>
        <taxon>Rhabditida</taxon>
        <taxon>Rhabditina</taxon>
        <taxon>Rhabditomorpha</taxon>
        <taxon>Rhabditoidea</taxon>
        <taxon>Rhabditidae</taxon>
        <taxon>Peloderinae</taxon>
        <taxon>Caenorhabditis</taxon>
    </lineage>
</organism>
<dbReference type="FunFam" id="3.20.20.100:FF:000029">
    <property type="entry name" value="Aldo-keto reductase"/>
    <property type="match status" value="1"/>
</dbReference>
<evidence type="ECO:0000313" key="6">
    <source>
        <dbReference type="Proteomes" id="UP001152747"/>
    </source>
</evidence>
<keyword evidence="6" id="KW-1185">Reference proteome</keyword>
<dbReference type="SUPFAM" id="SSF51430">
    <property type="entry name" value="NAD(P)-linked oxidoreductase"/>
    <property type="match status" value="1"/>
</dbReference>
<evidence type="ECO:0000313" key="5">
    <source>
        <dbReference type="EMBL" id="CAI5452864.1"/>
    </source>
</evidence>
<dbReference type="InterPro" id="IPR020471">
    <property type="entry name" value="AKR"/>
</dbReference>
<gene>
    <name evidence="5" type="ORF">CAMP_LOCUS15501</name>
</gene>
<dbReference type="PROSITE" id="PS00063">
    <property type="entry name" value="ALDOKETO_REDUCTASE_3"/>
    <property type="match status" value="1"/>
</dbReference>
<feature type="domain" description="NADP-dependent oxidoreductase" evidence="4">
    <location>
        <begin position="4"/>
        <end position="275"/>
    </location>
</feature>
<evidence type="ECO:0000256" key="3">
    <source>
        <dbReference type="PIRSR" id="PIRSR000097-3"/>
    </source>
</evidence>
<dbReference type="Proteomes" id="UP001152747">
    <property type="component" value="Unassembled WGS sequence"/>
</dbReference>
<accession>A0A9P1IZ79</accession>
<reference evidence="5" key="1">
    <citation type="submission" date="2022-11" db="EMBL/GenBank/DDBJ databases">
        <authorList>
            <person name="Kikuchi T."/>
        </authorList>
    </citation>
    <scope>NUCLEOTIDE SEQUENCE</scope>
    <source>
        <strain evidence="5">PS1010</strain>
    </source>
</reference>
<dbReference type="GO" id="GO:0016491">
    <property type="term" value="F:oxidoreductase activity"/>
    <property type="evidence" value="ECO:0007669"/>
    <property type="project" value="InterPro"/>
</dbReference>
<evidence type="ECO:0000259" key="4">
    <source>
        <dbReference type="Pfam" id="PF00248"/>
    </source>
</evidence>
<comment type="caution">
    <text evidence="5">The sequence shown here is derived from an EMBL/GenBank/DDBJ whole genome shotgun (WGS) entry which is preliminary data.</text>
</comment>
<feature type="active site" description="Proton donor" evidence="1">
    <location>
        <position position="37"/>
    </location>
</feature>
<dbReference type="InterPro" id="IPR036812">
    <property type="entry name" value="NAD(P)_OxRdtase_dom_sf"/>
</dbReference>
<dbReference type="InterPro" id="IPR018170">
    <property type="entry name" value="Aldo/ket_reductase_CS"/>
</dbReference>
<feature type="binding site" evidence="2">
    <location>
        <position position="99"/>
    </location>
    <ligand>
        <name>substrate</name>
    </ligand>
</feature>
<dbReference type="PANTHER" id="PTHR11732">
    <property type="entry name" value="ALDO/KETO REDUCTASE"/>
    <property type="match status" value="1"/>
</dbReference>
<dbReference type="OrthoDB" id="416253at2759"/>
<dbReference type="PIRSF" id="PIRSF000097">
    <property type="entry name" value="AKR"/>
    <property type="match status" value="1"/>
</dbReference>
<evidence type="ECO:0000256" key="1">
    <source>
        <dbReference type="PIRSR" id="PIRSR000097-1"/>
    </source>
</evidence>